<evidence type="ECO:0000256" key="1">
    <source>
        <dbReference type="ARBA" id="ARBA00004141"/>
    </source>
</evidence>
<sequence>MMRNDARYRSHSPHVRYSRLSQDEATAFTDEQFKERPVSIPWKPIIYAFILFFLGTLLITFSGLILVGHVDEKYSDRMWPFLILGMLMFIPGAYHSYIAFYALRGYQGFDLADIPSYGDDWY</sequence>
<evidence type="ECO:0000256" key="12">
    <source>
        <dbReference type="ARBA" id="ARBA00023018"/>
    </source>
</evidence>
<evidence type="ECO:0000256" key="2">
    <source>
        <dbReference type="ARBA" id="ARBA00004172"/>
    </source>
</evidence>
<keyword evidence="12" id="KW-0770">Synapse</keyword>
<keyword evidence="20" id="KW-1185">Reference proteome</keyword>
<reference evidence="19 20" key="1">
    <citation type="journal article" date="2019" name="PLoS Biol.">
        <title>Sex chromosomes control vertical transmission of feminizing Wolbachia symbionts in an isopod.</title>
        <authorList>
            <person name="Becking T."/>
            <person name="Chebbi M.A."/>
            <person name="Giraud I."/>
            <person name="Moumen B."/>
            <person name="Laverre T."/>
            <person name="Caubet Y."/>
            <person name="Peccoud J."/>
            <person name="Gilbert C."/>
            <person name="Cordaux R."/>
        </authorList>
    </citation>
    <scope>NUCLEOTIDE SEQUENCE [LARGE SCALE GENOMIC DNA]</scope>
    <source>
        <strain evidence="19">ANa2</strain>
        <tissue evidence="19">Whole body excluding digestive tract and cuticle</tissue>
    </source>
</reference>
<name>A0A5N5TJ45_9CRUS</name>
<dbReference type="GO" id="GO:0005794">
    <property type="term" value="C:Golgi apparatus"/>
    <property type="evidence" value="ECO:0007669"/>
    <property type="project" value="UniProtKB-SubCell"/>
</dbReference>
<evidence type="ECO:0000256" key="13">
    <source>
        <dbReference type="ARBA" id="ARBA00023034"/>
    </source>
</evidence>
<comment type="caution">
    <text evidence="19">The sequence shown here is derived from an EMBL/GenBank/DDBJ whole genome shotgun (WGS) entry which is preliminary data.</text>
</comment>
<evidence type="ECO:0000256" key="18">
    <source>
        <dbReference type="SAM" id="Phobius"/>
    </source>
</evidence>
<feature type="transmembrane region" description="Helical" evidence="18">
    <location>
        <begin position="45"/>
        <end position="67"/>
    </location>
</feature>
<evidence type="ECO:0000313" key="20">
    <source>
        <dbReference type="Proteomes" id="UP000326759"/>
    </source>
</evidence>
<keyword evidence="10" id="KW-0967">Endosome</keyword>
<dbReference type="PANTHER" id="PTHR15664:SF6">
    <property type="entry name" value="TRANSMEMBRANE PROTEIN 230"/>
    <property type="match status" value="1"/>
</dbReference>
<evidence type="ECO:0000256" key="9">
    <source>
        <dbReference type="ARBA" id="ARBA00022692"/>
    </source>
</evidence>
<evidence type="ECO:0000256" key="8">
    <source>
        <dbReference type="ARBA" id="ARBA00007743"/>
    </source>
</evidence>
<dbReference type="GO" id="GO:0005769">
    <property type="term" value="C:early endosome"/>
    <property type="evidence" value="ECO:0007669"/>
    <property type="project" value="UniProtKB-SubCell"/>
</dbReference>
<dbReference type="EMBL" id="SEYY01001228">
    <property type="protein sequence ID" value="KAB7505450.1"/>
    <property type="molecule type" value="Genomic_DNA"/>
</dbReference>
<evidence type="ECO:0000256" key="15">
    <source>
        <dbReference type="ARBA" id="ARBA00023329"/>
    </source>
</evidence>
<dbReference type="Proteomes" id="UP000326759">
    <property type="component" value="Unassembled WGS sequence"/>
</dbReference>
<dbReference type="Pfam" id="PF05915">
    <property type="entry name" value="TMEM_230_134"/>
    <property type="match status" value="1"/>
</dbReference>
<dbReference type="GO" id="GO:0005770">
    <property type="term" value="C:late endosome"/>
    <property type="evidence" value="ECO:0007669"/>
    <property type="project" value="UniProtKB-SubCell"/>
</dbReference>
<dbReference type="OrthoDB" id="5597044at2759"/>
<keyword evidence="15" id="KW-0968">Cytoplasmic vesicle</keyword>
<evidence type="ECO:0000256" key="16">
    <source>
        <dbReference type="ARBA" id="ARBA00024003"/>
    </source>
</evidence>
<dbReference type="PANTHER" id="PTHR15664">
    <property type="entry name" value="C20ORF30 PROTEIN"/>
    <property type="match status" value="1"/>
</dbReference>
<comment type="similarity">
    <text evidence="8">Belongs to the TMEM134/TMEM230 family.</text>
</comment>
<evidence type="ECO:0000256" key="14">
    <source>
        <dbReference type="ARBA" id="ARBA00023136"/>
    </source>
</evidence>
<keyword evidence="13" id="KW-0333">Golgi apparatus</keyword>
<dbReference type="AlphaFoldDB" id="A0A5N5TJ45"/>
<comment type="function">
    <text evidence="16">Involved in trafficking and recycling of synaptic vesicles.</text>
</comment>
<evidence type="ECO:0000256" key="4">
    <source>
        <dbReference type="ARBA" id="ARBA00004412"/>
    </source>
</evidence>
<dbReference type="GO" id="GO:0016020">
    <property type="term" value="C:membrane"/>
    <property type="evidence" value="ECO:0007669"/>
    <property type="project" value="UniProtKB-SubCell"/>
</dbReference>
<dbReference type="GO" id="GO:0005776">
    <property type="term" value="C:autophagosome"/>
    <property type="evidence" value="ECO:0007669"/>
    <property type="project" value="UniProtKB-SubCell"/>
</dbReference>
<evidence type="ECO:0000256" key="3">
    <source>
        <dbReference type="ARBA" id="ARBA00004234"/>
    </source>
</evidence>
<evidence type="ECO:0000256" key="10">
    <source>
        <dbReference type="ARBA" id="ARBA00022753"/>
    </source>
</evidence>
<evidence type="ECO:0000256" key="5">
    <source>
        <dbReference type="ARBA" id="ARBA00004419"/>
    </source>
</evidence>
<evidence type="ECO:0000313" key="19">
    <source>
        <dbReference type="EMBL" id="KAB7505450.1"/>
    </source>
</evidence>
<keyword evidence="14 18" id="KW-0472">Membrane</keyword>
<evidence type="ECO:0000256" key="6">
    <source>
        <dbReference type="ARBA" id="ARBA00004601"/>
    </source>
</evidence>
<dbReference type="GO" id="GO:0055037">
    <property type="term" value="C:recycling endosome"/>
    <property type="evidence" value="ECO:0007669"/>
    <property type="project" value="UniProtKB-SubCell"/>
</dbReference>
<protein>
    <recommendedName>
        <fullName evidence="17">Transmembrane protein 230</fullName>
    </recommendedName>
</protein>
<accession>A0A5N5TJ45</accession>
<feature type="transmembrane region" description="Helical" evidence="18">
    <location>
        <begin position="79"/>
        <end position="103"/>
    </location>
</feature>
<dbReference type="GO" id="GO:0008021">
    <property type="term" value="C:synaptic vesicle"/>
    <property type="evidence" value="ECO:0007669"/>
    <property type="project" value="UniProtKB-SubCell"/>
</dbReference>
<organism evidence="19 20">
    <name type="scientific">Armadillidium nasatum</name>
    <dbReference type="NCBI Taxonomy" id="96803"/>
    <lineage>
        <taxon>Eukaryota</taxon>
        <taxon>Metazoa</taxon>
        <taxon>Ecdysozoa</taxon>
        <taxon>Arthropoda</taxon>
        <taxon>Crustacea</taxon>
        <taxon>Multicrustacea</taxon>
        <taxon>Malacostraca</taxon>
        <taxon>Eumalacostraca</taxon>
        <taxon>Peracarida</taxon>
        <taxon>Isopoda</taxon>
        <taxon>Oniscidea</taxon>
        <taxon>Crinocheta</taxon>
        <taxon>Armadillidiidae</taxon>
        <taxon>Armadillidium</taxon>
    </lineage>
</organism>
<dbReference type="InterPro" id="IPR008590">
    <property type="entry name" value="TMEM_230/134"/>
</dbReference>
<evidence type="ECO:0000256" key="7">
    <source>
        <dbReference type="ARBA" id="ARBA00004603"/>
    </source>
</evidence>
<keyword evidence="9 18" id="KW-0812">Transmembrane</keyword>
<gene>
    <name evidence="19" type="ORF">Anas_02087</name>
</gene>
<evidence type="ECO:0000256" key="17">
    <source>
        <dbReference type="ARBA" id="ARBA00024088"/>
    </source>
</evidence>
<proteinExistence type="inferred from homology"/>
<evidence type="ECO:0000256" key="11">
    <source>
        <dbReference type="ARBA" id="ARBA00022989"/>
    </source>
</evidence>
<comment type="subcellular location">
    <subcellularLocation>
        <location evidence="5">Cytoplasmic vesicle</location>
        <location evidence="5">Autophagosome</location>
    </subcellularLocation>
    <subcellularLocation>
        <location evidence="3">Cytoplasmic vesicle</location>
        <location evidence="3">Secretory vesicle</location>
        <location evidence="3">Synaptic vesicle</location>
    </subcellularLocation>
    <subcellularLocation>
        <location evidence="4">Early endosome</location>
    </subcellularLocation>
    <subcellularLocation>
        <location evidence="6">Golgi apparatus</location>
        <location evidence="6">trans-Golgi network</location>
    </subcellularLocation>
    <subcellularLocation>
        <location evidence="7">Late endosome</location>
    </subcellularLocation>
    <subcellularLocation>
        <location evidence="1">Membrane</location>
        <topology evidence="1">Multi-pass membrane protein</topology>
    </subcellularLocation>
    <subcellularLocation>
        <location evidence="2">Recycling endosome</location>
    </subcellularLocation>
</comment>
<keyword evidence="11 18" id="KW-1133">Transmembrane helix</keyword>
<dbReference type="InterPro" id="IPR044234">
    <property type="entry name" value="TMEM230"/>
</dbReference>